<dbReference type="InterPro" id="IPR011330">
    <property type="entry name" value="Glyco_hydro/deAcase_b/a-brl"/>
</dbReference>
<proteinExistence type="inferred from homology"/>
<dbReference type="EMBL" id="JACYWE010000002">
    <property type="protein sequence ID" value="MBD8505924.1"/>
    <property type="molecule type" value="Genomic_DNA"/>
</dbReference>
<dbReference type="GO" id="GO:0005524">
    <property type="term" value="F:ATP binding"/>
    <property type="evidence" value="ECO:0007669"/>
    <property type="project" value="UniProtKB-UniRule"/>
</dbReference>
<sequence length="252" mass="26094">MPAIDLNCDLGESYGTWTIGDDSAMLGVVTSANIACGFHAGDPRTLLDTCTAAAAGGVTIGAQVSYPDLAGVGRRFIDIAPPDLEADVLSQLGALDGLARASGSRIRYVKPHGALYNAVVHHEEQARAVIAAVARYDPGLIVLCLPGSALHEHARSVGLRTVSEAFADRAYHDDGTLVSRREEGSVLHDPGAIADRALQLVHEGTITSINGKAVAISAESLCVHGDTPGAVGIARAVREALSGQGIDVRPFC</sequence>
<keyword evidence="3" id="KW-1185">Reference proteome</keyword>
<keyword evidence="1" id="KW-0547">Nucleotide-binding</keyword>
<comment type="similarity">
    <text evidence="1">Belongs to the LamB/PxpA family.</text>
</comment>
<dbReference type="PANTHER" id="PTHR30292">
    <property type="entry name" value="UNCHARACTERIZED PROTEIN YBGL-RELATED"/>
    <property type="match status" value="1"/>
</dbReference>
<keyword evidence="1" id="KW-0067">ATP-binding</keyword>
<dbReference type="RefSeq" id="WP_192038369.1">
    <property type="nucleotide sequence ID" value="NZ_JACYWE010000002.1"/>
</dbReference>
<dbReference type="GO" id="GO:0017168">
    <property type="term" value="F:5-oxoprolinase (ATP-hydrolyzing) activity"/>
    <property type="evidence" value="ECO:0007669"/>
    <property type="project" value="UniProtKB-UniRule"/>
</dbReference>
<organism evidence="2 3">
    <name type="scientific">Lolliginicoccus lacisalsi</name>
    <dbReference type="NCBI Taxonomy" id="2742202"/>
    <lineage>
        <taxon>Bacteria</taxon>
        <taxon>Bacillati</taxon>
        <taxon>Actinomycetota</taxon>
        <taxon>Actinomycetes</taxon>
        <taxon>Mycobacteriales</taxon>
        <taxon>Hoyosellaceae</taxon>
        <taxon>Lolliginicoccus</taxon>
    </lineage>
</organism>
<reference evidence="2" key="1">
    <citation type="submission" date="2020-09" db="EMBL/GenBank/DDBJ databases">
        <title>Hoyosella lacisalsi sp. nov., a halotolerant actinobacterium isolated from soil of Lake Gudzhirganskoe.</title>
        <authorList>
            <person name="Yang Q."/>
            <person name="Guo P.Y."/>
            <person name="Liu S.W."/>
            <person name="Li F.N."/>
            <person name="Sun C.H."/>
        </authorList>
    </citation>
    <scope>NUCLEOTIDE SEQUENCE</scope>
    <source>
        <strain evidence="2">G463</strain>
    </source>
</reference>
<dbReference type="GO" id="GO:0005975">
    <property type="term" value="P:carbohydrate metabolic process"/>
    <property type="evidence" value="ECO:0007669"/>
    <property type="project" value="InterPro"/>
</dbReference>
<dbReference type="EC" id="3.5.2.9" evidence="1"/>
<gene>
    <name evidence="1" type="primary">pxpA</name>
    <name evidence="2" type="ORF">HT102_05440</name>
</gene>
<dbReference type="PANTHER" id="PTHR30292:SF0">
    <property type="entry name" value="5-OXOPROLINASE SUBUNIT A"/>
    <property type="match status" value="1"/>
</dbReference>
<evidence type="ECO:0000313" key="3">
    <source>
        <dbReference type="Proteomes" id="UP000642993"/>
    </source>
</evidence>
<dbReference type="HAMAP" id="MF_00691">
    <property type="entry name" value="PxpA"/>
    <property type="match status" value="1"/>
</dbReference>
<comment type="subunit">
    <text evidence="1">Forms a complex composed of PxpA, PxpB and PxpC.</text>
</comment>
<accession>A0A927PLK7</accession>
<dbReference type="Pfam" id="PF03746">
    <property type="entry name" value="LamB_YcsF"/>
    <property type="match status" value="1"/>
</dbReference>
<keyword evidence="1" id="KW-0378">Hydrolase</keyword>
<dbReference type="NCBIfam" id="NF003816">
    <property type="entry name" value="PRK05406.1-5"/>
    <property type="match status" value="1"/>
</dbReference>
<comment type="caution">
    <text evidence="2">The sequence shown here is derived from an EMBL/GenBank/DDBJ whole genome shotgun (WGS) entry which is preliminary data.</text>
</comment>
<dbReference type="InterPro" id="IPR005501">
    <property type="entry name" value="LamB/YcsF/PxpA-like"/>
</dbReference>
<evidence type="ECO:0000313" key="2">
    <source>
        <dbReference type="EMBL" id="MBD8505924.1"/>
    </source>
</evidence>
<dbReference type="Gene3D" id="3.20.20.370">
    <property type="entry name" value="Glycoside hydrolase/deacetylase"/>
    <property type="match status" value="1"/>
</dbReference>
<comment type="function">
    <text evidence="1">Catalyzes the cleavage of 5-oxoproline to form L-glutamate coupled to the hydrolysis of ATP to ADP and inorganic phosphate.</text>
</comment>
<evidence type="ECO:0000256" key="1">
    <source>
        <dbReference type="HAMAP-Rule" id="MF_00691"/>
    </source>
</evidence>
<name>A0A927PLK7_9ACTN</name>
<dbReference type="CDD" id="cd10787">
    <property type="entry name" value="LamB_YcsF_like"/>
    <property type="match status" value="1"/>
</dbReference>
<protein>
    <recommendedName>
        <fullName evidence="1">5-oxoprolinase subunit A</fullName>
        <shortName evidence="1">5-OPase subunit A</shortName>
        <ecNumber evidence="1">3.5.2.9</ecNumber>
    </recommendedName>
    <alternativeName>
        <fullName evidence="1">5-oxoprolinase (ATP-hydrolyzing) subunit A</fullName>
    </alternativeName>
</protein>
<comment type="catalytic activity">
    <reaction evidence="1">
        <text>5-oxo-L-proline + ATP + 2 H2O = L-glutamate + ADP + phosphate + H(+)</text>
        <dbReference type="Rhea" id="RHEA:10348"/>
        <dbReference type="ChEBI" id="CHEBI:15377"/>
        <dbReference type="ChEBI" id="CHEBI:15378"/>
        <dbReference type="ChEBI" id="CHEBI:29985"/>
        <dbReference type="ChEBI" id="CHEBI:30616"/>
        <dbReference type="ChEBI" id="CHEBI:43474"/>
        <dbReference type="ChEBI" id="CHEBI:58402"/>
        <dbReference type="ChEBI" id="CHEBI:456216"/>
        <dbReference type="EC" id="3.5.2.9"/>
    </reaction>
</comment>
<dbReference type="Proteomes" id="UP000642993">
    <property type="component" value="Unassembled WGS sequence"/>
</dbReference>
<dbReference type="NCBIfam" id="NF003814">
    <property type="entry name" value="PRK05406.1-3"/>
    <property type="match status" value="1"/>
</dbReference>
<dbReference type="AlphaFoldDB" id="A0A927PLK7"/>
<dbReference type="SUPFAM" id="SSF88713">
    <property type="entry name" value="Glycoside hydrolase/deacetylase"/>
    <property type="match status" value="1"/>
</dbReference>